<dbReference type="KEGG" id="fse:DI487_07065"/>
<feature type="domain" description="Putative auto-transporter adhesin head GIN" evidence="1">
    <location>
        <begin position="25"/>
        <end position="204"/>
    </location>
</feature>
<dbReference type="EMBL" id="CP029463">
    <property type="protein sequence ID" value="AWM13643.1"/>
    <property type="molecule type" value="Genomic_DNA"/>
</dbReference>
<gene>
    <name evidence="2" type="ORF">DI487_07065</name>
</gene>
<reference evidence="2 3" key="1">
    <citation type="submission" date="2018-05" db="EMBL/GenBank/DDBJ databases">
        <title>Flavobacterium sp. MEBiC07310.</title>
        <authorList>
            <person name="Baek K."/>
        </authorList>
    </citation>
    <scope>NUCLEOTIDE SEQUENCE [LARGE SCALE GENOMIC DNA]</scope>
    <source>
        <strain evidence="2 3">MEBiC07310</strain>
    </source>
</reference>
<name>A0A2U8QTY3_9FLAO</name>
<evidence type="ECO:0000259" key="1">
    <source>
        <dbReference type="Pfam" id="PF10988"/>
    </source>
</evidence>
<accession>A0A2U8QTY3</accession>
<dbReference type="InterPro" id="IPR021255">
    <property type="entry name" value="DUF2807"/>
</dbReference>
<dbReference type="Proteomes" id="UP000245429">
    <property type="component" value="Chromosome"/>
</dbReference>
<dbReference type="Pfam" id="PF10988">
    <property type="entry name" value="DUF2807"/>
    <property type="match status" value="1"/>
</dbReference>
<dbReference type="OrthoDB" id="704821at2"/>
<dbReference type="RefSeq" id="WP_109569011.1">
    <property type="nucleotide sequence ID" value="NZ_CP029463.1"/>
</dbReference>
<sequence>MKKLFFTTLLVSSLAFSQVEKKLGDFDKVTSFDQIDVQLVKGNENKIIIKGDRANEVEVVNKNGELKIRMPLTKLLQGDNISVTLYYTHLEAVEANEGSRIASNDVFKAINFEIILKEGSEISLQLEVERLSARTANGSILELKGTAEYADVLVNSGAKYEAEDLITKQTVITANAGGEAEIYATDFVDAKVRAGGDILIYGKPKQINQKTIAGGSIEQAE</sequence>
<organism evidence="2 3">
    <name type="scientific">Flavobacterium sediminis</name>
    <dbReference type="NCBI Taxonomy" id="2201181"/>
    <lineage>
        <taxon>Bacteria</taxon>
        <taxon>Pseudomonadati</taxon>
        <taxon>Bacteroidota</taxon>
        <taxon>Flavobacteriia</taxon>
        <taxon>Flavobacteriales</taxon>
        <taxon>Flavobacteriaceae</taxon>
        <taxon>Flavobacterium</taxon>
    </lineage>
</organism>
<proteinExistence type="predicted"/>
<protein>
    <submittedName>
        <fullName evidence="2">DUF2807 domain-containing protein</fullName>
    </submittedName>
</protein>
<keyword evidence="3" id="KW-1185">Reference proteome</keyword>
<dbReference type="AlphaFoldDB" id="A0A2U8QTY3"/>
<evidence type="ECO:0000313" key="2">
    <source>
        <dbReference type="EMBL" id="AWM13643.1"/>
    </source>
</evidence>
<evidence type="ECO:0000313" key="3">
    <source>
        <dbReference type="Proteomes" id="UP000245429"/>
    </source>
</evidence>
<dbReference type="Gene3D" id="2.160.20.120">
    <property type="match status" value="1"/>
</dbReference>